<sequence>MSSRMKPVLLRQPPLKEDKEWRFAVPEVPADARYIKAIRFTPEAISFHLEKCPANRVLNNDDPSKFVLASFGSLRFPDSRLADTGEYIARLMSAGLLLNGVQYRFYHHSNSQLRGRSCFMRQAENDTELDDRIYPLGDFGRIMNVAKRAKRIGLLFSGAEVDYILDPSLTTDIPDIKIADELFSDGCGLISRKLSVELSRKKRIIFRGKRYTPCVFQIRYLGYKGVLMLHPQLDKDKQHHVQFRHSMKKFSMTADHTFSVVGHSQPFAFGRLNNEIVVLLSSLGISNEKLIAKQGEYFKWIMNASSGISCALDFLSCTGQYSLAEEALLNGLDEAKVSKAIHKLQLSEIASFRKNDKIRVRMMVHDSRLLYGVCDPFNVLKEGEVYICVTAARKGPSTPINCDVLVVRNPCLHPGDCLKLRAVHRNELAHLVDCIVFASVARPGHHAAPSMSSGGDLDGDKFFVCWDPDLVPTIVAESYDYPPNKERTSPNITRRDLARHFALYNSAGLAKVASLHNKWVRCSPKGAMSPECQELNALHSQSVDGARIKIPERLLTPPEPTEDYIIDLLGKAAAEFEALLTVTDVVQSVQTSEGLEPQEAEELISKFLQSKHNALSEYELFNIALKIAR</sequence>
<proteinExistence type="inferred from homology"/>
<dbReference type="PANTHER" id="PTHR23079:SF55">
    <property type="entry name" value="RNA-DIRECTED RNA POLYMERASE"/>
    <property type="match status" value="1"/>
</dbReference>
<keyword evidence="1" id="KW-0694">RNA-binding</keyword>
<comment type="similarity">
    <text evidence="1">Belongs to the RdRP family.</text>
</comment>
<dbReference type="EC" id="2.7.7.48" evidence="1"/>
<evidence type="ECO:0000259" key="2">
    <source>
        <dbReference type="Pfam" id="PF05183"/>
    </source>
</evidence>
<dbReference type="InterPro" id="IPR057596">
    <property type="entry name" value="RDRP_core"/>
</dbReference>
<feature type="domain" description="RDRP core" evidence="2">
    <location>
        <begin position="86"/>
        <end position="547"/>
    </location>
</feature>
<keyword evidence="4" id="KW-1185">Reference proteome</keyword>
<evidence type="ECO:0000313" key="3">
    <source>
        <dbReference type="EMBL" id="KAL0957936.1"/>
    </source>
</evidence>
<evidence type="ECO:0000256" key="1">
    <source>
        <dbReference type="RuleBase" id="RU363098"/>
    </source>
</evidence>
<name>A0ABR3JQW0_9AGAR</name>
<dbReference type="InterPro" id="IPR007855">
    <property type="entry name" value="RDRP"/>
</dbReference>
<reference evidence="4" key="1">
    <citation type="submission" date="2024-06" db="EMBL/GenBank/DDBJ databases">
        <title>Multi-omics analyses provide insights into the biosynthesis of the anticancer antibiotic pleurotin in Hohenbuehelia grisea.</title>
        <authorList>
            <person name="Weaver J.A."/>
            <person name="Alberti F."/>
        </authorList>
    </citation>
    <scope>NUCLEOTIDE SEQUENCE [LARGE SCALE GENOMIC DNA]</scope>
    <source>
        <strain evidence="4">T-177</strain>
    </source>
</reference>
<gene>
    <name evidence="3" type="ORF">HGRIS_000117</name>
</gene>
<keyword evidence="1" id="KW-0548">Nucleotidyltransferase</keyword>
<dbReference type="EMBL" id="JASNQZ010000004">
    <property type="protein sequence ID" value="KAL0957936.1"/>
    <property type="molecule type" value="Genomic_DNA"/>
</dbReference>
<dbReference type="Proteomes" id="UP001556367">
    <property type="component" value="Unassembled WGS sequence"/>
</dbReference>
<dbReference type="Pfam" id="PF05183">
    <property type="entry name" value="RdRP"/>
    <property type="match status" value="1"/>
</dbReference>
<keyword evidence="1" id="KW-0696">RNA-directed RNA polymerase</keyword>
<accession>A0ABR3JQW0</accession>
<protein>
    <recommendedName>
        <fullName evidence="1">RNA-dependent RNA polymerase</fullName>
        <ecNumber evidence="1">2.7.7.48</ecNumber>
    </recommendedName>
</protein>
<keyword evidence="1" id="KW-0808">Transferase</keyword>
<dbReference type="PANTHER" id="PTHR23079">
    <property type="entry name" value="RNA-DEPENDENT RNA POLYMERASE"/>
    <property type="match status" value="1"/>
</dbReference>
<organism evidence="3 4">
    <name type="scientific">Hohenbuehelia grisea</name>
    <dbReference type="NCBI Taxonomy" id="104357"/>
    <lineage>
        <taxon>Eukaryota</taxon>
        <taxon>Fungi</taxon>
        <taxon>Dikarya</taxon>
        <taxon>Basidiomycota</taxon>
        <taxon>Agaricomycotina</taxon>
        <taxon>Agaricomycetes</taxon>
        <taxon>Agaricomycetidae</taxon>
        <taxon>Agaricales</taxon>
        <taxon>Pleurotineae</taxon>
        <taxon>Pleurotaceae</taxon>
        <taxon>Hohenbuehelia</taxon>
    </lineage>
</organism>
<evidence type="ECO:0000313" key="4">
    <source>
        <dbReference type="Proteomes" id="UP001556367"/>
    </source>
</evidence>
<comment type="catalytic activity">
    <reaction evidence="1">
        <text>RNA(n) + a ribonucleoside 5'-triphosphate = RNA(n+1) + diphosphate</text>
        <dbReference type="Rhea" id="RHEA:21248"/>
        <dbReference type="Rhea" id="RHEA-COMP:14527"/>
        <dbReference type="Rhea" id="RHEA-COMP:17342"/>
        <dbReference type="ChEBI" id="CHEBI:33019"/>
        <dbReference type="ChEBI" id="CHEBI:61557"/>
        <dbReference type="ChEBI" id="CHEBI:140395"/>
        <dbReference type="EC" id="2.7.7.48"/>
    </reaction>
</comment>
<comment type="caution">
    <text evidence="3">The sequence shown here is derived from an EMBL/GenBank/DDBJ whole genome shotgun (WGS) entry which is preliminary data.</text>
</comment>